<sequence>MIIHWLLLTCTFQLTHTIPVPNGQLEKPFCITIIYERYFDEVTPETRKAEVECGESTIEVIFLTEAIFEGRIFVIGHSNDSRCASRNIGRRTTSIIINKDECGVVTTRSVNPPGLFSNVKIMISFHNDFITKVDRIFKSGFVIMTSSLMVHMHSHFEKPLQILKKEYGVKFSLDHFNSSYDNEGFRFRFH</sequence>
<feature type="chain" id="PRO_5002335752" description="ZP domain-containing protein" evidence="3">
    <location>
        <begin position="18"/>
        <end position="190"/>
    </location>
</feature>
<reference evidence="6" key="2">
    <citation type="journal article" date="2016" name="Sci. Rep.">
        <title>Dictyocaulus viviparus genome, variome and transcriptome elucidate lungworm biology and support future intervention.</title>
        <authorList>
            <person name="McNulty S.N."/>
            <person name="Strube C."/>
            <person name="Rosa B.A."/>
            <person name="Martin J.C."/>
            <person name="Tyagi R."/>
            <person name="Choi Y.J."/>
            <person name="Wang Q."/>
            <person name="Hallsworth Pepin K."/>
            <person name="Zhang X."/>
            <person name="Ozersky P."/>
            <person name="Wilson R.K."/>
            <person name="Sternberg P.W."/>
            <person name="Gasser R.B."/>
            <person name="Mitreva M."/>
        </authorList>
    </citation>
    <scope>NUCLEOTIDE SEQUENCE [LARGE SCALE GENOMIC DNA]</scope>
    <source>
        <strain evidence="6">HannoverDv2000</strain>
    </source>
</reference>
<dbReference type="InterPro" id="IPR056953">
    <property type="entry name" value="CUT_N"/>
</dbReference>
<gene>
    <name evidence="5" type="ORF">DICVIV_12054</name>
</gene>
<proteinExistence type="predicted"/>
<evidence type="ECO:0000313" key="6">
    <source>
        <dbReference type="Proteomes" id="UP000053766"/>
    </source>
</evidence>
<dbReference type="PANTHER" id="PTHR22907">
    <property type="entry name" value="GH04558P"/>
    <property type="match status" value="1"/>
</dbReference>
<dbReference type="InterPro" id="IPR001507">
    <property type="entry name" value="ZP_dom"/>
</dbReference>
<reference evidence="5 6" key="1">
    <citation type="submission" date="2013-11" db="EMBL/GenBank/DDBJ databases">
        <title>Draft genome of the bovine lungworm Dictyocaulus viviparus.</title>
        <authorList>
            <person name="Mitreva M."/>
        </authorList>
    </citation>
    <scope>NUCLEOTIDE SEQUENCE [LARGE SCALE GENOMIC DNA]</scope>
    <source>
        <strain evidence="5 6">HannoverDv2000</strain>
    </source>
</reference>
<evidence type="ECO:0000313" key="5">
    <source>
        <dbReference type="EMBL" id="KJH41970.1"/>
    </source>
</evidence>
<dbReference type="Proteomes" id="UP000053766">
    <property type="component" value="Unassembled WGS sequence"/>
</dbReference>
<dbReference type="PROSITE" id="PS51034">
    <property type="entry name" value="ZP_2"/>
    <property type="match status" value="1"/>
</dbReference>
<protein>
    <recommendedName>
        <fullName evidence="4">ZP domain-containing protein</fullName>
    </recommendedName>
</protein>
<dbReference type="InterPro" id="IPR051962">
    <property type="entry name" value="Cuticlin"/>
</dbReference>
<accession>A0A0D8XBH8</accession>
<feature type="signal peptide" evidence="3">
    <location>
        <begin position="1"/>
        <end position="17"/>
    </location>
</feature>
<dbReference type="AlphaFoldDB" id="A0A0D8XBH8"/>
<organism evidence="5 6">
    <name type="scientific">Dictyocaulus viviparus</name>
    <name type="common">Bovine lungworm</name>
    <dbReference type="NCBI Taxonomy" id="29172"/>
    <lineage>
        <taxon>Eukaryota</taxon>
        <taxon>Metazoa</taxon>
        <taxon>Ecdysozoa</taxon>
        <taxon>Nematoda</taxon>
        <taxon>Chromadorea</taxon>
        <taxon>Rhabditida</taxon>
        <taxon>Rhabditina</taxon>
        <taxon>Rhabditomorpha</taxon>
        <taxon>Strongyloidea</taxon>
        <taxon>Metastrongylidae</taxon>
        <taxon>Dictyocaulus</taxon>
    </lineage>
</organism>
<feature type="domain" description="ZP" evidence="4">
    <location>
        <begin position="52"/>
        <end position="190"/>
    </location>
</feature>
<name>A0A0D8XBH8_DICVI</name>
<keyword evidence="1" id="KW-0193">Cuticle</keyword>
<dbReference type="EMBL" id="KN716730">
    <property type="protein sequence ID" value="KJH41970.1"/>
    <property type="molecule type" value="Genomic_DNA"/>
</dbReference>
<evidence type="ECO:0000256" key="1">
    <source>
        <dbReference type="ARBA" id="ARBA00022460"/>
    </source>
</evidence>
<evidence type="ECO:0000256" key="3">
    <source>
        <dbReference type="SAM" id="SignalP"/>
    </source>
</evidence>
<dbReference type="OrthoDB" id="6139674at2759"/>
<dbReference type="Pfam" id="PF25057">
    <property type="entry name" value="CUT_N"/>
    <property type="match status" value="1"/>
</dbReference>
<dbReference type="GO" id="GO:0042302">
    <property type="term" value="F:structural constituent of cuticle"/>
    <property type="evidence" value="ECO:0007669"/>
    <property type="project" value="UniProtKB-KW"/>
</dbReference>
<dbReference type="PANTHER" id="PTHR22907:SF16">
    <property type="entry name" value="ZP DOMAIN-CONTAINING PROTEIN"/>
    <property type="match status" value="1"/>
</dbReference>
<dbReference type="STRING" id="29172.A0A0D8XBH8"/>
<evidence type="ECO:0000256" key="2">
    <source>
        <dbReference type="ARBA" id="ARBA00022729"/>
    </source>
</evidence>
<keyword evidence="2 3" id="KW-0732">Signal</keyword>
<evidence type="ECO:0000259" key="4">
    <source>
        <dbReference type="PROSITE" id="PS51034"/>
    </source>
</evidence>
<keyword evidence="6" id="KW-1185">Reference proteome</keyword>